<dbReference type="GO" id="GO:0005737">
    <property type="term" value="C:cytoplasm"/>
    <property type="evidence" value="ECO:0007669"/>
    <property type="project" value="TreeGrafter"/>
</dbReference>
<dbReference type="AlphaFoldDB" id="A0A518ANP9"/>
<evidence type="ECO:0000313" key="2">
    <source>
        <dbReference type="EMBL" id="QDU56355.1"/>
    </source>
</evidence>
<dbReference type="PANTHER" id="PTHR42850:SF4">
    <property type="entry name" value="ZINC-DEPENDENT ENDOPOLYPHOSPHATASE"/>
    <property type="match status" value="1"/>
</dbReference>
<dbReference type="InterPro" id="IPR050126">
    <property type="entry name" value="Ap4A_hydrolase"/>
</dbReference>
<dbReference type="Pfam" id="PF00149">
    <property type="entry name" value="Metallophos"/>
    <property type="match status" value="1"/>
</dbReference>
<feature type="domain" description="Calcineurin-like phosphoesterase" evidence="1">
    <location>
        <begin position="4"/>
        <end position="168"/>
    </location>
</feature>
<evidence type="ECO:0000313" key="3">
    <source>
        <dbReference type="Proteomes" id="UP000315750"/>
    </source>
</evidence>
<dbReference type="InterPro" id="IPR029052">
    <property type="entry name" value="Metallo-depent_PP-like"/>
</dbReference>
<dbReference type="SUPFAM" id="SSF56300">
    <property type="entry name" value="Metallo-dependent phosphatases"/>
    <property type="match status" value="1"/>
</dbReference>
<gene>
    <name evidence="2" type="ORF">Pan181_25640</name>
</gene>
<dbReference type="Gene3D" id="3.60.21.10">
    <property type="match status" value="1"/>
</dbReference>
<dbReference type="OrthoDB" id="384253at2"/>
<keyword evidence="3" id="KW-1185">Reference proteome</keyword>
<sequence>MPGRMIAIGDIHGCAAAFNGLLTLIEPAADDTLIVLGDCIDRGPDSRGVIDRMIELEDQCTVVPILGNHEEMLLAAVDRPNTTEPWRHVGGQQTLESYNIAEAQQLPRDHLLYLRTWGDYWSTSSYFFAHGNYDPKMPLRKQEWGYQRWQSLRERLPDPHKSGKTAVVGHTAQKKGDVLDLDYLVCIDTYCCGGKYLTAYDTTNNRFHQVDPRGNPR</sequence>
<accession>A0A518ANP9</accession>
<dbReference type="EMBL" id="CP036278">
    <property type="protein sequence ID" value="QDU56355.1"/>
    <property type="molecule type" value="Genomic_DNA"/>
</dbReference>
<dbReference type="GO" id="GO:0016791">
    <property type="term" value="F:phosphatase activity"/>
    <property type="evidence" value="ECO:0007669"/>
    <property type="project" value="TreeGrafter"/>
</dbReference>
<dbReference type="InterPro" id="IPR004843">
    <property type="entry name" value="Calcineurin-like_PHP"/>
</dbReference>
<organism evidence="2 3">
    <name type="scientific">Aeoliella mucimassa</name>
    <dbReference type="NCBI Taxonomy" id="2527972"/>
    <lineage>
        <taxon>Bacteria</taxon>
        <taxon>Pseudomonadati</taxon>
        <taxon>Planctomycetota</taxon>
        <taxon>Planctomycetia</taxon>
        <taxon>Pirellulales</taxon>
        <taxon>Lacipirellulaceae</taxon>
        <taxon>Aeoliella</taxon>
    </lineage>
</organism>
<protein>
    <submittedName>
        <fullName evidence="2">Diadenosine tetraphosphatase</fullName>
    </submittedName>
</protein>
<dbReference type="RefSeq" id="WP_145247114.1">
    <property type="nucleotide sequence ID" value="NZ_CP036278.1"/>
</dbReference>
<dbReference type="GO" id="GO:0008803">
    <property type="term" value="F:bis(5'-nucleosyl)-tetraphosphatase (symmetrical) activity"/>
    <property type="evidence" value="ECO:0007669"/>
    <property type="project" value="TreeGrafter"/>
</dbReference>
<dbReference type="PANTHER" id="PTHR42850">
    <property type="entry name" value="METALLOPHOSPHOESTERASE"/>
    <property type="match status" value="1"/>
</dbReference>
<reference evidence="2 3" key="1">
    <citation type="submission" date="2019-02" db="EMBL/GenBank/DDBJ databases">
        <title>Deep-cultivation of Planctomycetes and their phenomic and genomic characterization uncovers novel biology.</title>
        <authorList>
            <person name="Wiegand S."/>
            <person name="Jogler M."/>
            <person name="Boedeker C."/>
            <person name="Pinto D."/>
            <person name="Vollmers J."/>
            <person name="Rivas-Marin E."/>
            <person name="Kohn T."/>
            <person name="Peeters S.H."/>
            <person name="Heuer A."/>
            <person name="Rast P."/>
            <person name="Oberbeckmann S."/>
            <person name="Bunk B."/>
            <person name="Jeske O."/>
            <person name="Meyerdierks A."/>
            <person name="Storesund J.E."/>
            <person name="Kallscheuer N."/>
            <person name="Luecker S."/>
            <person name="Lage O.M."/>
            <person name="Pohl T."/>
            <person name="Merkel B.J."/>
            <person name="Hornburger P."/>
            <person name="Mueller R.-W."/>
            <person name="Bruemmer F."/>
            <person name="Labrenz M."/>
            <person name="Spormann A.M."/>
            <person name="Op den Camp H."/>
            <person name="Overmann J."/>
            <person name="Amann R."/>
            <person name="Jetten M.S.M."/>
            <person name="Mascher T."/>
            <person name="Medema M.H."/>
            <person name="Devos D.P."/>
            <person name="Kaster A.-K."/>
            <person name="Ovreas L."/>
            <person name="Rohde M."/>
            <person name="Galperin M.Y."/>
            <person name="Jogler C."/>
        </authorList>
    </citation>
    <scope>NUCLEOTIDE SEQUENCE [LARGE SCALE GENOMIC DNA]</scope>
    <source>
        <strain evidence="2 3">Pan181</strain>
    </source>
</reference>
<name>A0A518ANP9_9BACT</name>
<dbReference type="KEGG" id="amuc:Pan181_25640"/>
<proteinExistence type="predicted"/>
<evidence type="ECO:0000259" key="1">
    <source>
        <dbReference type="Pfam" id="PF00149"/>
    </source>
</evidence>
<dbReference type="GO" id="GO:0110154">
    <property type="term" value="P:RNA decapping"/>
    <property type="evidence" value="ECO:0007669"/>
    <property type="project" value="TreeGrafter"/>
</dbReference>
<dbReference type="Proteomes" id="UP000315750">
    <property type="component" value="Chromosome"/>
</dbReference>